<evidence type="ECO:0000313" key="3">
    <source>
        <dbReference type="Proteomes" id="UP000078200"/>
    </source>
</evidence>
<dbReference type="Proteomes" id="UP000078200">
    <property type="component" value="Unassembled WGS sequence"/>
</dbReference>
<dbReference type="EnsemblMetazoa" id="GAUT022689-RA">
    <property type="protein sequence ID" value="GAUT022689-PA"/>
    <property type="gene ID" value="GAUT022689"/>
</dbReference>
<dbReference type="PANTHER" id="PTHR46599">
    <property type="entry name" value="PIGGYBAC TRANSPOSABLE ELEMENT-DERIVED PROTEIN 4"/>
    <property type="match status" value="1"/>
</dbReference>
<sequence>MHSNIAAEMPKQRKVLAYLENATSISLEYSVVESELHDSDGSHDSSAIIESSDEEILDEDNIDRSSDSDFENIANKGDDACDSLPVLKMKGAYITVDEQLFPTKGRCRFTQYMPNKPYKFGITFSLAPDVETKYVINGCSYLEKDEARNTSTPLSEFVVMKLLEPYTMNGRSVTTDNFFTSIPLALKLRSKNTSLVGANKRDLPKTCKPEKGRMARLSTLLYQSNVCTLTEQTK</sequence>
<evidence type="ECO:0000313" key="2">
    <source>
        <dbReference type="EnsemblMetazoa" id="GAUT022689-PA"/>
    </source>
</evidence>
<name>A0A1A9V1D3_GLOAU</name>
<dbReference type="AlphaFoldDB" id="A0A1A9V1D3"/>
<dbReference type="InterPro" id="IPR029526">
    <property type="entry name" value="PGBD"/>
</dbReference>
<dbReference type="STRING" id="7395.A0A1A9V1D3"/>
<dbReference type="Pfam" id="PF13843">
    <property type="entry name" value="DDE_Tnp_1_7"/>
    <property type="match status" value="1"/>
</dbReference>
<dbReference type="VEuPathDB" id="VectorBase:GAUT022689"/>
<protein>
    <submittedName>
        <fullName evidence="2">DDE_Tnp_1_7 domain-containing protein</fullName>
    </submittedName>
</protein>
<dbReference type="PANTHER" id="PTHR46599:SF6">
    <property type="entry name" value="DUAL SPECIFICITY PHOSPHATASE 26"/>
    <property type="match status" value="1"/>
</dbReference>
<organism evidence="2 3">
    <name type="scientific">Glossina austeni</name>
    <name type="common">Savannah tsetse fly</name>
    <dbReference type="NCBI Taxonomy" id="7395"/>
    <lineage>
        <taxon>Eukaryota</taxon>
        <taxon>Metazoa</taxon>
        <taxon>Ecdysozoa</taxon>
        <taxon>Arthropoda</taxon>
        <taxon>Hexapoda</taxon>
        <taxon>Insecta</taxon>
        <taxon>Pterygota</taxon>
        <taxon>Neoptera</taxon>
        <taxon>Endopterygota</taxon>
        <taxon>Diptera</taxon>
        <taxon>Brachycera</taxon>
        <taxon>Muscomorpha</taxon>
        <taxon>Hippoboscoidea</taxon>
        <taxon>Glossinidae</taxon>
        <taxon>Glossina</taxon>
    </lineage>
</organism>
<reference evidence="2" key="1">
    <citation type="submission" date="2020-05" db="UniProtKB">
        <authorList>
            <consortium name="EnsemblMetazoa"/>
        </authorList>
    </citation>
    <scope>IDENTIFICATION</scope>
    <source>
        <strain evidence="2">TTRI</strain>
    </source>
</reference>
<keyword evidence="3" id="KW-1185">Reference proteome</keyword>
<accession>A0A1A9V1D3</accession>
<feature type="domain" description="PiggyBac transposable element-derived protein" evidence="1">
    <location>
        <begin position="91"/>
        <end position="207"/>
    </location>
</feature>
<evidence type="ECO:0000259" key="1">
    <source>
        <dbReference type="Pfam" id="PF13843"/>
    </source>
</evidence>
<proteinExistence type="predicted"/>